<keyword evidence="4" id="KW-1185">Reference proteome</keyword>
<reference evidence="3 5" key="2">
    <citation type="submission" date="2015-09" db="EMBL/GenBank/DDBJ databases">
        <authorList>
            <consortium name="Swine Surveillance"/>
        </authorList>
    </citation>
    <scope>NUCLEOTIDE SEQUENCE [LARGE SCALE GENOMIC DNA]</scope>
    <source>
        <strain evidence="3 5">5120</strain>
    </source>
</reference>
<dbReference type="PANTHER" id="PTHR36842">
    <property type="entry name" value="PROTEIN TOLB HOMOLOG"/>
    <property type="match status" value="1"/>
</dbReference>
<reference evidence="2 4" key="1">
    <citation type="submission" date="2015-09" db="EMBL/GenBank/DDBJ databases">
        <authorList>
            <person name="Rodrigo-Torres L."/>
            <person name="Arahal D.R."/>
        </authorList>
    </citation>
    <scope>NUCLEOTIDE SEQUENCE [LARGE SCALE GENOMIC DNA]</scope>
    <source>
        <strain evidence="2 4">CECT 5118</strain>
    </source>
</reference>
<dbReference type="RefSeq" id="WP_058242754.1">
    <property type="nucleotide sequence ID" value="NZ_CYSB01000036.1"/>
</dbReference>
<dbReference type="Pfam" id="PF07676">
    <property type="entry name" value="PD40"/>
    <property type="match status" value="2"/>
</dbReference>
<organism evidence="3 5">
    <name type="scientific">Thalassovita autumnalis</name>
    <dbReference type="NCBI Taxonomy" id="2072972"/>
    <lineage>
        <taxon>Bacteria</taxon>
        <taxon>Pseudomonadati</taxon>
        <taxon>Pseudomonadota</taxon>
        <taxon>Alphaproteobacteria</taxon>
        <taxon>Rhodobacterales</taxon>
        <taxon>Roseobacteraceae</taxon>
        <taxon>Thalassovita</taxon>
    </lineage>
</organism>
<sequence>MRASLEIWDVASASFEVVLQSPRHIEAPNFMPDGQSLIVNCDGGLYRVPLDAPELICLNSFTHTIINNDHAPSPDGRQIAFCDKSETGKSCIYLMPATGGRPRRVTAGLPSWFHAWMPDGQAMVYACVRDGDFVIARADLEGTEEVLITGPHHYDGPDVTPDGQWIWFNSDRSGAMALWRMRPDGSDPEQMTDGSTDDWFPHPSPDGTHLCYLAYDKDTEGHPFGVDVDLCLMPQGGGAAEVLQRIHGGQGCLNSPCWAPDGARFAYIRYFEMTEEEG</sequence>
<dbReference type="PANTHER" id="PTHR36842:SF1">
    <property type="entry name" value="PROTEIN TOLB"/>
    <property type="match status" value="1"/>
</dbReference>
<dbReference type="EMBL" id="CYSB01000036">
    <property type="protein sequence ID" value="CUH68917.1"/>
    <property type="molecule type" value="Genomic_DNA"/>
</dbReference>
<protein>
    <submittedName>
        <fullName evidence="3">Translocation protein TolB</fullName>
    </submittedName>
</protein>
<comment type="similarity">
    <text evidence="1">Belongs to the TolB family.</text>
</comment>
<dbReference type="SUPFAM" id="SSF82171">
    <property type="entry name" value="DPP6 N-terminal domain-like"/>
    <property type="match status" value="1"/>
</dbReference>
<dbReference type="Proteomes" id="UP000051086">
    <property type="component" value="Unassembled WGS sequence"/>
</dbReference>
<dbReference type="InterPro" id="IPR011659">
    <property type="entry name" value="WD40"/>
</dbReference>
<dbReference type="Proteomes" id="UP000051887">
    <property type="component" value="Unassembled WGS sequence"/>
</dbReference>
<evidence type="ECO:0000313" key="5">
    <source>
        <dbReference type="Proteomes" id="UP000051887"/>
    </source>
</evidence>
<evidence type="ECO:0000313" key="3">
    <source>
        <dbReference type="EMBL" id="CUH71449.1"/>
    </source>
</evidence>
<gene>
    <name evidence="2" type="ORF">TL5118_02876</name>
    <name evidence="3" type="ORF">TL5120_01235</name>
</gene>
<dbReference type="OrthoDB" id="9812921at2"/>
<dbReference type="AlphaFoldDB" id="A0A0P1FSI0"/>
<dbReference type="InterPro" id="IPR011042">
    <property type="entry name" value="6-blade_b-propeller_TolB-like"/>
</dbReference>
<evidence type="ECO:0000313" key="2">
    <source>
        <dbReference type="EMBL" id="CUH68917.1"/>
    </source>
</evidence>
<dbReference type="EMBL" id="CYSC01000020">
    <property type="protein sequence ID" value="CUH71449.1"/>
    <property type="molecule type" value="Genomic_DNA"/>
</dbReference>
<dbReference type="Gene3D" id="2.120.10.30">
    <property type="entry name" value="TolB, C-terminal domain"/>
    <property type="match status" value="1"/>
</dbReference>
<proteinExistence type="inferred from homology"/>
<evidence type="ECO:0000313" key="4">
    <source>
        <dbReference type="Proteomes" id="UP000051086"/>
    </source>
</evidence>
<name>A0A0P1FSI0_9RHOB</name>
<evidence type="ECO:0000256" key="1">
    <source>
        <dbReference type="ARBA" id="ARBA00009820"/>
    </source>
</evidence>
<accession>A0A0P1FSI0</accession>